<evidence type="ECO:0000313" key="2">
    <source>
        <dbReference type="EMBL" id="KAJ7718310.1"/>
    </source>
</evidence>
<evidence type="ECO:0000256" key="1">
    <source>
        <dbReference type="SAM" id="SignalP"/>
    </source>
</evidence>
<feature type="signal peptide" evidence="1">
    <location>
        <begin position="1"/>
        <end position="26"/>
    </location>
</feature>
<name>A0AAD7HEJ0_9AGAR</name>
<organism evidence="2 3">
    <name type="scientific">Mycena metata</name>
    <dbReference type="NCBI Taxonomy" id="1033252"/>
    <lineage>
        <taxon>Eukaryota</taxon>
        <taxon>Fungi</taxon>
        <taxon>Dikarya</taxon>
        <taxon>Basidiomycota</taxon>
        <taxon>Agaricomycotina</taxon>
        <taxon>Agaricomycetes</taxon>
        <taxon>Agaricomycetidae</taxon>
        <taxon>Agaricales</taxon>
        <taxon>Marasmiineae</taxon>
        <taxon>Mycenaceae</taxon>
        <taxon>Mycena</taxon>
    </lineage>
</organism>
<accession>A0AAD7HEJ0</accession>
<dbReference type="Proteomes" id="UP001215598">
    <property type="component" value="Unassembled WGS sequence"/>
</dbReference>
<comment type="caution">
    <text evidence="2">The sequence shown here is derived from an EMBL/GenBank/DDBJ whole genome shotgun (WGS) entry which is preliminary data.</text>
</comment>
<evidence type="ECO:0000313" key="3">
    <source>
        <dbReference type="Proteomes" id="UP001215598"/>
    </source>
</evidence>
<dbReference type="AlphaFoldDB" id="A0AAD7HEJ0"/>
<dbReference type="EMBL" id="JARKIB010000266">
    <property type="protein sequence ID" value="KAJ7718310.1"/>
    <property type="molecule type" value="Genomic_DNA"/>
</dbReference>
<gene>
    <name evidence="2" type="ORF">B0H16DRAFT_1740082</name>
</gene>
<protein>
    <submittedName>
        <fullName evidence="2">Uncharacterized protein</fullName>
    </submittedName>
</protein>
<reference evidence="2" key="1">
    <citation type="submission" date="2023-03" db="EMBL/GenBank/DDBJ databases">
        <title>Massive genome expansion in bonnet fungi (Mycena s.s.) driven by repeated elements and novel gene families across ecological guilds.</title>
        <authorList>
            <consortium name="Lawrence Berkeley National Laboratory"/>
            <person name="Harder C.B."/>
            <person name="Miyauchi S."/>
            <person name="Viragh M."/>
            <person name="Kuo A."/>
            <person name="Thoen E."/>
            <person name="Andreopoulos B."/>
            <person name="Lu D."/>
            <person name="Skrede I."/>
            <person name="Drula E."/>
            <person name="Henrissat B."/>
            <person name="Morin E."/>
            <person name="Kohler A."/>
            <person name="Barry K."/>
            <person name="LaButti K."/>
            <person name="Morin E."/>
            <person name="Salamov A."/>
            <person name="Lipzen A."/>
            <person name="Mereny Z."/>
            <person name="Hegedus B."/>
            <person name="Baldrian P."/>
            <person name="Stursova M."/>
            <person name="Weitz H."/>
            <person name="Taylor A."/>
            <person name="Grigoriev I.V."/>
            <person name="Nagy L.G."/>
            <person name="Martin F."/>
            <person name="Kauserud H."/>
        </authorList>
    </citation>
    <scope>NUCLEOTIDE SEQUENCE</scope>
    <source>
        <strain evidence="2">CBHHK182m</strain>
    </source>
</reference>
<sequence>MKTVYDIFLDITVTALLLCPAQGTLADPAHAPIVLRIKRANHNNLNRYMKMGYRAIHYCCTKICRANIGEDFITAHAITEIRKLVMESATLARIAERCFSANDLLAMAPSTFLLAYVGYQWLQDKEVCDCFVRDLFKPLGNALSAKFETLHQRILSGSLPTINLEEVAEEDEDGVAIALLKRHSRH</sequence>
<feature type="chain" id="PRO_5042113868" evidence="1">
    <location>
        <begin position="27"/>
        <end position="186"/>
    </location>
</feature>
<keyword evidence="3" id="KW-1185">Reference proteome</keyword>
<keyword evidence="1" id="KW-0732">Signal</keyword>
<proteinExistence type="predicted"/>